<reference evidence="1" key="1">
    <citation type="submission" date="2021-05" db="EMBL/GenBank/DDBJ databases">
        <authorList>
            <person name="Alioto T."/>
            <person name="Alioto T."/>
            <person name="Gomez Garrido J."/>
        </authorList>
    </citation>
    <scope>NUCLEOTIDE SEQUENCE</scope>
</reference>
<organism evidence="1">
    <name type="scientific">Cacopsylla melanoneura</name>
    <dbReference type="NCBI Taxonomy" id="428564"/>
    <lineage>
        <taxon>Eukaryota</taxon>
        <taxon>Metazoa</taxon>
        <taxon>Ecdysozoa</taxon>
        <taxon>Arthropoda</taxon>
        <taxon>Hexapoda</taxon>
        <taxon>Insecta</taxon>
        <taxon>Pterygota</taxon>
        <taxon>Neoptera</taxon>
        <taxon>Paraneoptera</taxon>
        <taxon>Hemiptera</taxon>
        <taxon>Sternorrhyncha</taxon>
        <taxon>Psylloidea</taxon>
        <taxon>Psyllidae</taxon>
        <taxon>Psyllinae</taxon>
        <taxon>Cacopsylla</taxon>
    </lineage>
</organism>
<protein>
    <recommendedName>
        <fullName evidence="2">Reverse transcriptase zinc-binding domain-containing protein</fullName>
    </recommendedName>
</protein>
<evidence type="ECO:0008006" key="2">
    <source>
        <dbReference type="Google" id="ProtNLM"/>
    </source>
</evidence>
<sequence length="195" mass="22573">MESDQCRRCGDARETIEHIISGCKVLAGNEYIERHDTAAKIIHQELAKEHHLIQTTNPHYKYKPESILENEKHKLYWNRTMHTDKTVAHNRPDITLICKQEQTTYLIDIAIPGDTNVAAKEQEKVTKYIPLAVEMKEIWKQKKVIVIPVVISATGVTSKNFMRHIEKIKVPKYIHSIIQKAVILKTANTVRKFLQ</sequence>
<dbReference type="EMBL" id="HBUF01299601">
    <property type="protein sequence ID" value="CAG6690803.1"/>
    <property type="molecule type" value="Transcribed_RNA"/>
</dbReference>
<name>A0A8D8TN34_9HEMI</name>
<proteinExistence type="predicted"/>
<evidence type="ECO:0000313" key="1">
    <source>
        <dbReference type="EMBL" id="CAG6690803.1"/>
    </source>
</evidence>
<dbReference type="PANTHER" id="PTHR35450:SF2">
    <property type="entry name" value="REVERSE TRANSCRIPTASE DOMAIN-CONTAINING PROTEIN"/>
    <property type="match status" value="1"/>
</dbReference>
<dbReference type="AlphaFoldDB" id="A0A8D8TN34"/>
<accession>A0A8D8TN34</accession>
<dbReference type="PANTHER" id="PTHR35450">
    <property type="entry name" value="REVERSE TRANSCRIPTASE DOMAIN-CONTAINING PROTEIN"/>
    <property type="match status" value="1"/>
</dbReference>